<dbReference type="InterPro" id="IPR008979">
    <property type="entry name" value="Galactose-bd-like_sf"/>
</dbReference>
<comment type="similarity">
    <text evidence="1">Belongs to the allantoicase family.</text>
</comment>
<dbReference type="EMBL" id="JAEPRC010000427">
    <property type="protein sequence ID" value="KAG2197455.1"/>
    <property type="molecule type" value="Genomic_DNA"/>
</dbReference>
<dbReference type="Gene3D" id="2.60.120.260">
    <property type="entry name" value="Galactose-binding domain-like"/>
    <property type="match status" value="2"/>
</dbReference>
<dbReference type="GO" id="GO:0004037">
    <property type="term" value="F:allantoicase activity"/>
    <property type="evidence" value="ECO:0007669"/>
    <property type="project" value="InterPro"/>
</dbReference>
<feature type="region of interest" description="Disordered" evidence="2">
    <location>
        <begin position="432"/>
        <end position="474"/>
    </location>
</feature>
<comment type="caution">
    <text evidence="4">The sequence shown here is derived from an EMBL/GenBank/DDBJ whole genome shotgun (WGS) entry which is preliminary data.</text>
</comment>
<evidence type="ECO:0000313" key="4">
    <source>
        <dbReference type="EMBL" id="KAG2197455.1"/>
    </source>
</evidence>
<evidence type="ECO:0000259" key="3">
    <source>
        <dbReference type="Pfam" id="PF03561"/>
    </source>
</evidence>
<keyword evidence="5" id="KW-1185">Reference proteome</keyword>
<reference evidence="4" key="1">
    <citation type="submission" date="2020-12" db="EMBL/GenBank/DDBJ databases">
        <title>Metabolic potential, ecology and presence of endohyphal bacteria is reflected in genomic diversity of Mucoromycotina.</title>
        <authorList>
            <person name="Muszewska A."/>
            <person name="Okrasinska A."/>
            <person name="Steczkiewicz K."/>
            <person name="Drgas O."/>
            <person name="Orlowska M."/>
            <person name="Perlinska-Lenart U."/>
            <person name="Aleksandrzak-Piekarczyk T."/>
            <person name="Szatraj K."/>
            <person name="Zielenkiewicz U."/>
            <person name="Pilsyk S."/>
            <person name="Malc E."/>
            <person name="Mieczkowski P."/>
            <person name="Kruszewska J.S."/>
            <person name="Biernat P."/>
            <person name="Pawlowska J."/>
        </authorList>
    </citation>
    <scope>NUCLEOTIDE SEQUENCE</scope>
    <source>
        <strain evidence="4">CBS 226.32</strain>
    </source>
</reference>
<dbReference type="OrthoDB" id="10266039at2759"/>
<dbReference type="SUPFAM" id="SSF49785">
    <property type="entry name" value="Galactose-binding domain-like"/>
    <property type="match status" value="2"/>
</dbReference>
<gene>
    <name evidence="4" type="ORF">INT46_009925</name>
</gene>
<evidence type="ECO:0000256" key="2">
    <source>
        <dbReference type="SAM" id="MobiDB-lite"/>
    </source>
</evidence>
<protein>
    <recommendedName>
        <fullName evidence="3">Allantoicase domain-containing protein</fullName>
    </recommendedName>
</protein>
<dbReference type="InterPro" id="IPR005164">
    <property type="entry name" value="Allantoicase"/>
</dbReference>
<evidence type="ECO:0000313" key="5">
    <source>
        <dbReference type="Proteomes" id="UP000650833"/>
    </source>
</evidence>
<dbReference type="Pfam" id="PF03561">
    <property type="entry name" value="Allantoicase"/>
    <property type="match status" value="2"/>
</dbReference>
<dbReference type="InterPro" id="IPR015908">
    <property type="entry name" value="Allantoicase_dom"/>
</dbReference>
<feature type="region of interest" description="Disordered" evidence="2">
    <location>
        <begin position="37"/>
        <end position="86"/>
    </location>
</feature>
<organism evidence="4 5">
    <name type="scientific">Mucor plumbeus</name>
    <dbReference type="NCBI Taxonomy" id="97098"/>
    <lineage>
        <taxon>Eukaryota</taxon>
        <taxon>Fungi</taxon>
        <taxon>Fungi incertae sedis</taxon>
        <taxon>Mucoromycota</taxon>
        <taxon>Mucoromycotina</taxon>
        <taxon>Mucoromycetes</taxon>
        <taxon>Mucorales</taxon>
        <taxon>Mucorineae</taxon>
        <taxon>Mucoraceae</taxon>
        <taxon>Mucor</taxon>
    </lineage>
</organism>
<dbReference type="AlphaFoldDB" id="A0A8H7QSI5"/>
<sequence>MSTITAREMMNIRNIVAYNSSGEEDNKQEINHILINGNHFSFGSSGSSSGSSNEDDENDDENQEEEKEEEKEEEEEYDQQQEQPSQEVYNDVISFRSLQHFTNLNHTPFANKIDLAADYQDSSIILSSDDTFGPATNLIKTVATELDTNAQPNEEDEFIDGWLVRRHENLSFATIKFGAPGIIRGIDIDLTGYTQCAPLRGSVHGYMRGRGNSWAPLIDNVSLIPNSRNFFEIRNNKERHSHVHITVSPGGGVTRLRCYGDVANSNPLNHMEVNLASTKLGAEIVKKPVGIVRGEFPNLIISRRESNQDGWIRPRSFFQSDFTIIKLAGEGIIDRIVVDTMHFIGNAPLSVSLEGCCIAEQGGTEDPDPLRSAHWVNLIAENEQTNDITPNNSNVLPCIYSGPITHIRFRPIPDGGVQQIMVKGNFYNANTELPQQPKFEPPKKRKLSDENEYICNDENRRKSTRTRRPVLRFQ</sequence>
<accession>A0A8H7QSI5</accession>
<dbReference type="Proteomes" id="UP000650833">
    <property type="component" value="Unassembled WGS sequence"/>
</dbReference>
<dbReference type="GO" id="GO:0000256">
    <property type="term" value="P:allantoin catabolic process"/>
    <property type="evidence" value="ECO:0007669"/>
    <property type="project" value="InterPro"/>
</dbReference>
<proteinExistence type="inferred from homology"/>
<name>A0A8H7QSI5_9FUNG</name>
<dbReference type="PANTHER" id="PTHR12045">
    <property type="entry name" value="ALLANTOICASE"/>
    <property type="match status" value="1"/>
</dbReference>
<feature type="domain" description="Allantoicase" evidence="3">
    <location>
        <begin position="122"/>
        <end position="262"/>
    </location>
</feature>
<dbReference type="PANTHER" id="PTHR12045:SF3">
    <property type="entry name" value="INACTIVE ALLANTOICASE-RELATED"/>
    <property type="match status" value="1"/>
</dbReference>
<feature type="domain" description="Allantoicase" evidence="3">
    <location>
        <begin position="306"/>
        <end position="425"/>
    </location>
</feature>
<evidence type="ECO:0000256" key="1">
    <source>
        <dbReference type="ARBA" id="ARBA00009242"/>
    </source>
</evidence>
<feature type="compositionally biased region" description="Acidic residues" evidence="2">
    <location>
        <begin position="53"/>
        <end position="79"/>
    </location>
</feature>
<feature type="compositionally biased region" description="Low complexity" evidence="2">
    <location>
        <begin position="43"/>
        <end position="52"/>
    </location>
</feature>
<feature type="compositionally biased region" description="Basic residues" evidence="2">
    <location>
        <begin position="462"/>
        <end position="474"/>
    </location>
</feature>